<evidence type="ECO:0000313" key="1">
    <source>
        <dbReference type="EMBL" id="MDQ0009434.1"/>
    </source>
</evidence>
<keyword evidence="2" id="KW-1185">Reference proteome</keyword>
<dbReference type="EMBL" id="JAUSSK010000002">
    <property type="protein sequence ID" value="MDQ0009434.1"/>
    <property type="molecule type" value="Genomic_DNA"/>
</dbReference>
<comment type="caution">
    <text evidence="1">The sequence shown here is derived from an EMBL/GenBank/DDBJ whole genome shotgun (WGS) entry which is preliminary data.</text>
</comment>
<proteinExistence type="predicted"/>
<evidence type="ECO:0000313" key="2">
    <source>
        <dbReference type="Proteomes" id="UP001237737"/>
    </source>
</evidence>
<protein>
    <submittedName>
        <fullName evidence="1">Uncharacterized protein</fullName>
    </submittedName>
</protein>
<dbReference type="Proteomes" id="UP001237737">
    <property type="component" value="Unassembled WGS sequence"/>
</dbReference>
<name>A0ABT9SWQ4_9GAMM</name>
<sequence>MIHHYTSAATLKLILANRTIRFRRADLLDDESEVPFQHALVHRKSFFISSWSQATVGEAGMWSRYGDFDQGVRLSVDTLRFPWSPLSLEISRGTGRLKPDGTPQRVGLKVTDLLVPFSKETFLGNGYIATPMSGDLQETFGGRVHYATDPQAVIAQLINVTNEGITVRGDGSILARVKDSGWADQAEYRFVLHAIRGPAMVYTADPAAYERSMVNMVEAALERMVFADLHPEVEFIDLPLAYDAFDDLTVTLGPAMTAEQQQATIEDVHALAPSVRVVPSALRIKPRPRPA</sequence>
<reference evidence="1 2" key="1">
    <citation type="submission" date="2023-07" db="EMBL/GenBank/DDBJ databases">
        <title>Sorghum-associated microbial communities from plants grown in Nebraska, USA.</title>
        <authorList>
            <person name="Schachtman D."/>
        </authorList>
    </citation>
    <scope>NUCLEOTIDE SEQUENCE [LARGE SCALE GENOMIC DNA]</scope>
    <source>
        <strain evidence="1 2">CC60</strain>
    </source>
</reference>
<accession>A0ABT9SWQ4</accession>
<gene>
    <name evidence="1" type="ORF">J2T07_001611</name>
</gene>
<organism evidence="1 2">
    <name type="scientific">Luteibacter jiangsuensis</name>
    <dbReference type="NCBI Taxonomy" id="637577"/>
    <lineage>
        <taxon>Bacteria</taxon>
        <taxon>Pseudomonadati</taxon>
        <taxon>Pseudomonadota</taxon>
        <taxon>Gammaproteobacteria</taxon>
        <taxon>Lysobacterales</taxon>
        <taxon>Rhodanobacteraceae</taxon>
        <taxon>Luteibacter</taxon>
    </lineage>
</organism>